<dbReference type="EMBL" id="FNFP01000003">
    <property type="protein sequence ID" value="SDK72690.1"/>
    <property type="molecule type" value="Genomic_DNA"/>
</dbReference>
<dbReference type="GO" id="GO:0019877">
    <property type="term" value="P:diaminopimelate biosynthetic process"/>
    <property type="evidence" value="ECO:0007669"/>
    <property type="project" value="UniProtKB-ARBA"/>
</dbReference>
<feature type="binding site" evidence="2">
    <location>
        <position position="364"/>
    </location>
    <ligand>
        <name>Mn(2+)</name>
        <dbReference type="ChEBI" id="CHEBI:29035"/>
        <label>2</label>
    </ligand>
</feature>
<dbReference type="InterPro" id="IPR017439">
    <property type="entry name" value="Amidohydrolase"/>
</dbReference>
<dbReference type="InterPro" id="IPR002933">
    <property type="entry name" value="Peptidase_M20"/>
</dbReference>
<feature type="binding site" evidence="2">
    <location>
        <position position="165"/>
    </location>
    <ligand>
        <name>Mn(2+)</name>
        <dbReference type="ChEBI" id="CHEBI:29035"/>
        <label>2</label>
    </ligand>
</feature>
<dbReference type="OrthoDB" id="9776731at2"/>
<sequence>MREGIINMVDEVFKEIVEIRRDFHRYPELSEQEIRTSQKICEHLESFGIEYEKGIAQTGVVGIIRGAKPGKTVAIRADIDALPVTENNDIPYKSVNEGVMHACGHDLHASILLGAAKLLKSMESQLKGNVKFFFQPAEETVGGAKPMVEEGCMKNPDVDYIIGLHVMPYMPTGWIEVRRGKLNAASNEFYVKVKGVSSHGAYPEKSVDSLLTACNIVNALQTIVSRNTSPLNSVVLSVGKFNAGTCNNIIPGEATFSGIFRTLDPLTRQQTKDRIQEICENTAKAYGASVEVRIEDGYAFLINDDDVLDVIISSAEDLIGEERIQYKEYPSLGVEDFSFFNEVAKGAFFHLGCGFKGEENPPLHNDQFLPDETCMKYGIALEVMSVLKLLER</sequence>
<evidence type="ECO:0000313" key="5">
    <source>
        <dbReference type="Proteomes" id="UP000198718"/>
    </source>
</evidence>
<comment type="cofactor">
    <cofactor evidence="2">
        <name>Mn(2+)</name>
        <dbReference type="ChEBI" id="CHEBI:29035"/>
    </cofactor>
    <text evidence="2">The Mn(2+) ion enhances activity.</text>
</comment>
<accession>A0A1G9E983</accession>
<dbReference type="STRING" id="393762.SAMN05660472_01879"/>
<dbReference type="Pfam" id="PF07687">
    <property type="entry name" value="M20_dimer"/>
    <property type="match status" value="1"/>
</dbReference>
<evidence type="ECO:0000313" key="4">
    <source>
        <dbReference type="EMBL" id="SDK72690.1"/>
    </source>
</evidence>
<evidence type="ECO:0000256" key="2">
    <source>
        <dbReference type="PIRSR" id="PIRSR005962-1"/>
    </source>
</evidence>
<proteinExistence type="predicted"/>
<feature type="binding site" evidence="2">
    <location>
        <position position="105"/>
    </location>
    <ligand>
        <name>Mn(2+)</name>
        <dbReference type="ChEBI" id="CHEBI:29035"/>
        <label>2</label>
    </ligand>
</feature>
<feature type="binding site" evidence="2">
    <location>
        <position position="139"/>
    </location>
    <ligand>
        <name>Mn(2+)</name>
        <dbReference type="ChEBI" id="CHEBI:29035"/>
        <label>2</label>
    </ligand>
</feature>
<dbReference type="InterPro" id="IPR036264">
    <property type="entry name" value="Bact_exopeptidase_dim_dom"/>
</dbReference>
<dbReference type="CDD" id="cd03886">
    <property type="entry name" value="M20_Acy1"/>
    <property type="match status" value="1"/>
</dbReference>
<organism evidence="4 5">
    <name type="scientific">Natronincola ferrireducens</name>
    <dbReference type="NCBI Taxonomy" id="393762"/>
    <lineage>
        <taxon>Bacteria</taxon>
        <taxon>Bacillati</taxon>
        <taxon>Bacillota</taxon>
        <taxon>Clostridia</taxon>
        <taxon>Peptostreptococcales</taxon>
        <taxon>Natronincolaceae</taxon>
        <taxon>Natronincola</taxon>
    </lineage>
</organism>
<feature type="domain" description="Peptidase M20 dimerisation" evidence="3">
    <location>
        <begin position="188"/>
        <end position="286"/>
    </location>
</feature>
<dbReference type="InterPro" id="IPR011650">
    <property type="entry name" value="Peptidase_M20_dimer"/>
</dbReference>
<keyword evidence="5" id="KW-1185">Reference proteome</keyword>
<evidence type="ECO:0000256" key="1">
    <source>
        <dbReference type="ARBA" id="ARBA00022801"/>
    </source>
</evidence>
<keyword evidence="2" id="KW-0464">Manganese</keyword>
<dbReference type="FunFam" id="3.30.70.360:FF:000001">
    <property type="entry name" value="N-acetyldiaminopimelate deacetylase"/>
    <property type="match status" value="1"/>
</dbReference>
<dbReference type="Gene3D" id="3.40.630.10">
    <property type="entry name" value="Zn peptidases"/>
    <property type="match status" value="1"/>
</dbReference>
<name>A0A1G9E983_9FIRM</name>
<dbReference type="GO" id="GO:0050118">
    <property type="term" value="F:N-acetyldiaminopimelate deacetylase activity"/>
    <property type="evidence" value="ECO:0007669"/>
    <property type="project" value="UniProtKB-ARBA"/>
</dbReference>
<dbReference type="Gene3D" id="3.30.70.360">
    <property type="match status" value="1"/>
</dbReference>
<gene>
    <name evidence="4" type="ORF">SAMN05660472_01879</name>
</gene>
<dbReference type="PIRSF" id="PIRSF005962">
    <property type="entry name" value="Pept_M20D_amidohydro"/>
    <property type="match status" value="1"/>
</dbReference>
<dbReference type="Pfam" id="PF01546">
    <property type="entry name" value="Peptidase_M20"/>
    <property type="match status" value="1"/>
</dbReference>
<dbReference type="AlphaFoldDB" id="A0A1G9E983"/>
<reference evidence="4 5" key="1">
    <citation type="submission" date="2016-10" db="EMBL/GenBank/DDBJ databases">
        <authorList>
            <person name="de Groot N.N."/>
        </authorList>
    </citation>
    <scope>NUCLEOTIDE SEQUENCE [LARGE SCALE GENOMIC DNA]</scope>
    <source>
        <strain evidence="4 5">DSM 18346</strain>
    </source>
</reference>
<feature type="binding site" evidence="2">
    <location>
        <position position="103"/>
    </location>
    <ligand>
        <name>Mn(2+)</name>
        <dbReference type="ChEBI" id="CHEBI:29035"/>
        <label>2</label>
    </ligand>
</feature>
<keyword evidence="2" id="KW-0479">Metal-binding</keyword>
<protein>
    <submittedName>
        <fullName evidence="4">Amidohydrolase</fullName>
    </submittedName>
</protein>
<dbReference type="RefSeq" id="WP_090553438.1">
    <property type="nucleotide sequence ID" value="NZ_FNFP01000003.1"/>
</dbReference>
<dbReference type="GO" id="GO:0046872">
    <property type="term" value="F:metal ion binding"/>
    <property type="evidence" value="ECO:0007669"/>
    <property type="project" value="UniProtKB-KW"/>
</dbReference>
<dbReference type="PANTHER" id="PTHR11014">
    <property type="entry name" value="PEPTIDASE M20 FAMILY MEMBER"/>
    <property type="match status" value="1"/>
</dbReference>
<dbReference type="Proteomes" id="UP000198718">
    <property type="component" value="Unassembled WGS sequence"/>
</dbReference>
<dbReference type="PANTHER" id="PTHR11014:SF63">
    <property type="entry name" value="METALLOPEPTIDASE, PUTATIVE (AFU_ORTHOLOGUE AFUA_6G09600)-RELATED"/>
    <property type="match status" value="1"/>
</dbReference>
<keyword evidence="1 4" id="KW-0378">Hydrolase</keyword>
<evidence type="ECO:0000259" key="3">
    <source>
        <dbReference type="Pfam" id="PF07687"/>
    </source>
</evidence>
<dbReference type="SUPFAM" id="SSF55031">
    <property type="entry name" value="Bacterial exopeptidase dimerisation domain"/>
    <property type="match status" value="1"/>
</dbReference>
<dbReference type="NCBIfam" id="TIGR01891">
    <property type="entry name" value="amidohydrolases"/>
    <property type="match status" value="1"/>
</dbReference>
<dbReference type="SUPFAM" id="SSF53187">
    <property type="entry name" value="Zn-dependent exopeptidases"/>
    <property type="match status" value="1"/>
</dbReference>